<evidence type="ECO:0000256" key="6">
    <source>
        <dbReference type="ARBA" id="ARBA00022679"/>
    </source>
</evidence>
<keyword evidence="8 11" id="KW-0460">Magnesium</keyword>
<organism evidence="13 14">
    <name type="scientific">Desulfofustis glycolicus DSM 9705</name>
    <dbReference type="NCBI Taxonomy" id="1121409"/>
    <lineage>
        <taxon>Bacteria</taxon>
        <taxon>Pseudomonadati</taxon>
        <taxon>Thermodesulfobacteriota</taxon>
        <taxon>Desulfobulbia</taxon>
        <taxon>Desulfobulbales</taxon>
        <taxon>Desulfocapsaceae</taxon>
        <taxon>Desulfofustis</taxon>
    </lineage>
</organism>
<keyword evidence="5 11" id="KW-0500">Molybdenum</keyword>
<evidence type="ECO:0000256" key="2">
    <source>
        <dbReference type="ARBA" id="ARBA00002901"/>
    </source>
</evidence>
<dbReference type="UniPathway" id="UPA00344"/>
<sequence length="423" mass="45237">MDSANQSRDMLGRRGLTRVAEARTILLDRLDNLQHPTERISLGDALDRVTAEPIVAAEDLPPAPRSTMDGFAVIAADTFGATQSLPAYLQITGEVLMGTPPEGCLERGSCYRIPTGGLLPDNADSVVMLEHTVPVDETMVEVVKGIGSGTNVIKTGDDIRAGVQALSAGHRLRPSDLGLLAGLGIDKVVVYRRPRIGIIATGDEIIDHRQPSAAGKIRNINSVTLAALAKRCGATVTDYGIVSDREEIFFATVARAVEETDLVFFSGGSSVGVRDLGERTIERLGSPGILVHGVTLKPGKPIIIGLCNQTPVFGLPGHPVSAMVCFDFFVRPAVRALSGERAGDCHPVPSISARLMRSINSAAGRLDVIRVRLDRDQGQWRCHPILGRSGAISTMSRADGYFLINEDSQGLAEGEQVEVYIYQ</sequence>
<reference evidence="13 14" key="1">
    <citation type="submission" date="2016-11" db="EMBL/GenBank/DDBJ databases">
        <authorList>
            <person name="Jaros S."/>
            <person name="Januszkiewicz K."/>
            <person name="Wedrychowicz H."/>
        </authorList>
    </citation>
    <scope>NUCLEOTIDE SEQUENCE [LARGE SCALE GENOMIC DNA]</scope>
    <source>
        <strain evidence="13 14">DSM 9705</strain>
    </source>
</reference>
<dbReference type="InterPro" id="IPR038987">
    <property type="entry name" value="MoeA-like"/>
</dbReference>
<dbReference type="NCBIfam" id="NF045515">
    <property type="entry name" value="Glp_gephyrin"/>
    <property type="match status" value="1"/>
</dbReference>
<evidence type="ECO:0000256" key="11">
    <source>
        <dbReference type="RuleBase" id="RU365090"/>
    </source>
</evidence>
<accession>A0A1M5Y384</accession>
<dbReference type="InterPro" id="IPR036135">
    <property type="entry name" value="MoeA_linker/N_sf"/>
</dbReference>
<dbReference type="GO" id="GO:0005829">
    <property type="term" value="C:cytosol"/>
    <property type="evidence" value="ECO:0007669"/>
    <property type="project" value="TreeGrafter"/>
</dbReference>
<evidence type="ECO:0000259" key="12">
    <source>
        <dbReference type="SMART" id="SM00852"/>
    </source>
</evidence>
<comment type="function">
    <text evidence="2 11">Catalyzes the insertion of molybdate into adenylated molybdopterin with the concomitant release of AMP.</text>
</comment>
<dbReference type="Pfam" id="PF03453">
    <property type="entry name" value="MoeA_N"/>
    <property type="match status" value="1"/>
</dbReference>
<dbReference type="FunFam" id="3.40.980.10:FF:000004">
    <property type="entry name" value="Molybdopterin molybdenumtransferase"/>
    <property type="match status" value="1"/>
</dbReference>
<dbReference type="CDD" id="cd00887">
    <property type="entry name" value="MoeA"/>
    <property type="match status" value="1"/>
</dbReference>
<evidence type="ECO:0000256" key="7">
    <source>
        <dbReference type="ARBA" id="ARBA00022723"/>
    </source>
</evidence>
<dbReference type="Gene3D" id="2.170.190.11">
    <property type="entry name" value="Molybdopterin biosynthesis moea protein, domain 3"/>
    <property type="match status" value="1"/>
</dbReference>
<dbReference type="InterPro" id="IPR008284">
    <property type="entry name" value="MoCF_biosynth_CS"/>
</dbReference>
<keyword evidence="9 11" id="KW-0501">Molybdenum cofactor biosynthesis</keyword>
<comment type="similarity">
    <text evidence="4 11">Belongs to the MoeA family.</text>
</comment>
<dbReference type="Pfam" id="PF03454">
    <property type="entry name" value="MoeA_C"/>
    <property type="match status" value="1"/>
</dbReference>
<comment type="catalytic activity">
    <reaction evidence="10">
        <text>adenylyl-molybdopterin + molybdate = Mo-molybdopterin + AMP + H(+)</text>
        <dbReference type="Rhea" id="RHEA:35047"/>
        <dbReference type="ChEBI" id="CHEBI:15378"/>
        <dbReference type="ChEBI" id="CHEBI:36264"/>
        <dbReference type="ChEBI" id="CHEBI:62727"/>
        <dbReference type="ChEBI" id="CHEBI:71302"/>
        <dbReference type="ChEBI" id="CHEBI:456215"/>
        <dbReference type="EC" id="2.10.1.1"/>
    </reaction>
</comment>
<dbReference type="AlphaFoldDB" id="A0A1M5Y384"/>
<evidence type="ECO:0000256" key="5">
    <source>
        <dbReference type="ARBA" id="ARBA00022505"/>
    </source>
</evidence>
<comment type="cofactor">
    <cofactor evidence="1 11">
        <name>Mg(2+)</name>
        <dbReference type="ChEBI" id="CHEBI:18420"/>
    </cofactor>
</comment>
<dbReference type="Gene3D" id="2.40.340.10">
    <property type="entry name" value="MoeA, C-terminal, domain IV"/>
    <property type="match status" value="1"/>
</dbReference>
<gene>
    <name evidence="13" type="ORF">SAMN02745124_03588</name>
</gene>
<evidence type="ECO:0000256" key="1">
    <source>
        <dbReference type="ARBA" id="ARBA00001946"/>
    </source>
</evidence>
<dbReference type="SUPFAM" id="SSF63867">
    <property type="entry name" value="MoeA C-terminal domain-like"/>
    <property type="match status" value="1"/>
</dbReference>
<evidence type="ECO:0000313" key="14">
    <source>
        <dbReference type="Proteomes" id="UP000184139"/>
    </source>
</evidence>
<dbReference type="InterPro" id="IPR036425">
    <property type="entry name" value="MoaB/Mog-like_dom_sf"/>
</dbReference>
<dbReference type="GO" id="GO:0006777">
    <property type="term" value="P:Mo-molybdopterin cofactor biosynthetic process"/>
    <property type="evidence" value="ECO:0007669"/>
    <property type="project" value="UniProtKB-UniRule"/>
</dbReference>
<protein>
    <recommendedName>
        <fullName evidence="11">Molybdopterin molybdenumtransferase</fullName>
        <ecNumber evidence="11">2.10.1.1</ecNumber>
    </recommendedName>
</protein>
<dbReference type="NCBIfam" id="TIGR00177">
    <property type="entry name" value="molyb_syn"/>
    <property type="match status" value="1"/>
</dbReference>
<dbReference type="SUPFAM" id="SSF63882">
    <property type="entry name" value="MoeA N-terminal region -like"/>
    <property type="match status" value="1"/>
</dbReference>
<dbReference type="Gene3D" id="3.40.980.10">
    <property type="entry name" value="MoaB/Mog-like domain"/>
    <property type="match status" value="1"/>
</dbReference>
<dbReference type="EMBL" id="FQXS01000027">
    <property type="protein sequence ID" value="SHI06399.1"/>
    <property type="molecule type" value="Genomic_DNA"/>
</dbReference>
<dbReference type="EC" id="2.10.1.1" evidence="11"/>
<dbReference type="RefSeq" id="WP_084540752.1">
    <property type="nucleotide sequence ID" value="NZ_FQXS01000027.1"/>
</dbReference>
<dbReference type="PANTHER" id="PTHR10192">
    <property type="entry name" value="MOLYBDOPTERIN BIOSYNTHESIS PROTEIN"/>
    <property type="match status" value="1"/>
</dbReference>
<dbReference type="PANTHER" id="PTHR10192:SF5">
    <property type="entry name" value="GEPHYRIN"/>
    <property type="match status" value="1"/>
</dbReference>
<evidence type="ECO:0000256" key="4">
    <source>
        <dbReference type="ARBA" id="ARBA00010763"/>
    </source>
</evidence>
<dbReference type="Proteomes" id="UP000184139">
    <property type="component" value="Unassembled WGS sequence"/>
</dbReference>
<name>A0A1M5Y384_9BACT</name>
<dbReference type="PROSITE" id="PS01079">
    <property type="entry name" value="MOCF_BIOSYNTHESIS_2"/>
    <property type="match status" value="1"/>
</dbReference>
<dbReference type="InterPro" id="IPR005111">
    <property type="entry name" value="MoeA_C_domain_IV"/>
</dbReference>
<dbReference type="Gene3D" id="3.90.105.10">
    <property type="entry name" value="Molybdopterin biosynthesis moea protein, domain 2"/>
    <property type="match status" value="1"/>
</dbReference>
<evidence type="ECO:0000256" key="9">
    <source>
        <dbReference type="ARBA" id="ARBA00023150"/>
    </source>
</evidence>
<dbReference type="Pfam" id="PF00994">
    <property type="entry name" value="MoCF_biosynth"/>
    <property type="match status" value="1"/>
</dbReference>
<proteinExistence type="inferred from homology"/>
<dbReference type="GO" id="GO:0061599">
    <property type="term" value="F:molybdopterin molybdotransferase activity"/>
    <property type="evidence" value="ECO:0007669"/>
    <property type="project" value="UniProtKB-UniRule"/>
</dbReference>
<keyword evidence="6 11" id="KW-0808">Transferase</keyword>
<dbReference type="STRING" id="1121409.SAMN02745124_03588"/>
<dbReference type="SMART" id="SM00852">
    <property type="entry name" value="MoCF_biosynth"/>
    <property type="match status" value="1"/>
</dbReference>
<evidence type="ECO:0000313" key="13">
    <source>
        <dbReference type="EMBL" id="SHI06399.1"/>
    </source>
</evidence>
<keyword evidence="7 11" id="KW-0479">Metal-binding</keyword>
<dbReference type="InterPro" id="IPR005110">
    <property type="entry name" value="MoeA_linker/N"/>
</dbReference>
<evidence type="ECO:0000256" key="10">
    <source>
        <dbReference type="ARBA" id="ARBA00047317"/>
    </source>
</evidence>
<evidence type="ECO:0000256" key="8">
    <source>
        <dbReference type="ARBA" id="ARBA00022842"/>
    </source>
</evidence>
<dbReference type="InterPro" id="IPR036688">
    <property type="entry name" value="MoeA_C_domain_IV_sf"/>
</dbReference>
<dbReference type="InterPro" id="IPR001453">
    <property type="entry name" value="MoaB/Mog_dom"/>
</dbReference>
<evidence type="ECO:0000256" key="3">
    <source>
        <dbReference type="ARBA" id="ARBA00005046"/>
    </source>
</evidence>
<dbReference type="SUPFAM" id="SSF53218">
    <property type="entry name" value="Molybdenum cofactor biosynthesis proteins"/>
    <property type="match status" value="1"/>
</dbReference>
<dbReference type="OrthoDB" id="9804758at2"/>
<feature type="domain" description="MoaB/Mog" evidence="12">
    <location>
        <begin position="197"/>
        <end position="336"/>
    </location>
</feature>
<dbReference type="GO" id="GO:0046872">
    <property type="term" value="F:metal ion binding"/>
    <property type="evidence" value="ECO:0007669"/>
    <property type="project" value="UniProtKB-UniRule"/>
</dbReference>
<keyword evidence="14" id="KW-1185">Reference proteome</keyword>
<comment type="pathway">
    <text evidence="3 11">Cofactor biosynthesis; molybdopterin biosynthesis.</text>
</comment>